<reference evidence="5 6" key="1">
    <citation type="submission" date="2018-10" db="EMBL/GenBank/DDBJ databases">
        <title>Natrarchaeobius chitinivorans gen. nov., sp. nov., and Natrarchaeobius haloalkaliphilus sp. nov., alkaliphilic, chitin-utilizing haloarchaea from hypersaline alkaline lakes.</title>
        <authorList>
            <person name="Sorokin D.Y."/>
            <person name="Elcheninov A.G."/>
            <person name="Kostrikina N.A."/>
            <person name="Bale N.J."/>
            <person name="Sinninghe Damste J.S."/>
            <person name="Khijniak T.V."/>
            <person name="Kublanov I.V."/>
            <person name="Toshchakov S.V."/>
        </authorList>
    </citation>
    <scope>NUCLEOTIDE SEQUENCE [LARGE SCALE GENOMIC DNA]</scope>
    <source>
        <strain evidence="5 6">AArcht4T</strain>
    </source>
</reference>
<dbReference type="PANTHER" id="PTHR30154:SF34">
    <property type="entry name" value="TRANSCRIPTIONAL REGULATOR AZLB"/>
    <property type="match status" value="1"/>
</dbReference>
<organism evidence="5 6">
    <name type="scientific">Natrarchaeobius chitinivorans</name>
    <dbReference type="NCBI Taxonomy" id="1679083"/>
    <lineage>
        <taxon>Archaea</taxon>
        <taxon>Methanobacteriati</taxon>
        <taxon>Methanobacteriota</taxon>
        <taxon>Stenosarchaea group</taxon>
        <taxon>Halobacteria</taxon>
        <taxon>Halobacteriales</taxon>
        <taxon>Natrialbaceae</taxon>
        <taxon>Natrarchaeobius</taxon>
    </lineage>
</organism>
<dbReference type="InterPro" id="IPR011991">
    <property type="entry name" value="ArsR-like_HTH"/>
</dbReference>
<dbReference type="PRINTS" id="PR00033">
    <property type="entry name" value="HTHASNC"/>
</dbReference>
<dbReference type="InterPro" id="IPR036388">
    <property type="entry name" value="WH-like_DNA-bd_sf"/>
</dbReference>
<dbReference type="InterPro" id="IPR019888">
    <property type="entry name" value="Tscrpt_reg_AsnC-like"/>
</dbReference>
<sequence length="160" mass="18094">MTSDQLDEVDRHLLNLLQENARHRAIDLAEEIGVSDNTIHNRMERLEEDGLITGYTTAVDYDLTGLRLFFHFTCTARISNRSTVAKEALALPQVVEVTELMTGHENIHIKAVGAEDENITAVAEELDDLALEINDENLIRAERKHPLDYVEVMKLVDEAE</sequence>
<gene>
    <name evidence="5" type="ORF">EA473_06210</name>
</gene>
<dbReference type="RefSeq" id="WP_124194778.1">
    <property type="nucleotide sequence ID" value="NZ_REGA01000004.1"/>
</dbReference>
<keyword evidence="3" id="KW-0804">Transcription</keyword>
<evidence type="ECO:0000313" key="5">
    <source>
        <dbReference type="EMBL" id="RQG95780.1"/>
    </source>
</evidence>
<dbReference type="GO" id="GO:0005829">
    <property type="term" value="C:cytosol"/>
    <property type="evidence" value="ECO:0007669"/>
    <property type="project" value="TreeGrafter"/>
</dbReference>
<dbReference type="OrthoDB" id="57033at2157"/>
<dbReference type="Gene3D" id="1.10.10.10">
    <property type="entry name" value="Winged helix-like DNA-binding domain superfamily/Winged helix DNA-binding domain"/>
    <property type="match status" value="1"/>
</dbReference>
<dbReference type="AlphaFoldDB" id="A0A3N6MG73"/>
<dbReference type="GO" id="GO:0043565">
    <property type="term" value="F:sequence-specific DNA binding"/>
    <property type="evidence" value="ECO:0007669"/>
    <property type="project" value="InterPro"/>
</dbReference>
<keyword evidence="2" id="KW-0238">DNA-binding</keyword>
<dbReference type="GO" id="GO:0043200">
    <property type="term" value="P:response to amino acid"/>
    <property type="evidence" value="ECO:0007669"/>
    <property type="project" value="TreeGrafter"/>
</dbReference>
<dbReference type="PROSITE" id="PS50956">
    <property type="entry name" value="HTH_ASNC_2"/>
    <property type="match status" value="1"/>
</dbReference>
<evidence type="ECO:0000256" key="1">
    <source>
        <dbReference type="ARBA" id="ARBA00023015"/>
    </source>
</evidence>
<dbReference type="PANTHER" id="PTHR30154">
    <property type="entry name" value="LEUCINE-RESPONSIVE REGULATORY PROTEIN"/>
    <property type="match status" value="1"/>
</dbReference>
<evidence type="ECO:0000256" key="3">
    <source>
        <dbReference type="ARBA" id="ARBA00023163"/>
    </source>
</evidence>
<dbReference type="InterPro" id="IPR000485">
    <property type="entry name" value="AsnC-type_HTH_dom"/>
</dbReference>
<dbReference type="SMART" id="SM00344">
    <property type="entry name" value="HTH_ASNC"/>
    <property type="match status" value="1"/>
</dbReference>
<feature type="domain" description="HTH asnC-type" evidence="4">
    <location>
        <begin position="6"/>
        <end position="67"/>
    </location>
</feature>
<keyword evidence="1" id="KW-0805">Transcription regulation</keyword>
<proteinExistence type="predicted"/>
<dbReference type="Pfam" id="PF13412">
    <property type="entry name" value="HTH_24"/>
    <property type="match status" value="1"/>
</dbReference>
<comment type="caution">
    <text evidence="5">The sequence shown here is derived from an EMBL/GenBank/DDBJ whole genome shotgun (WGS) entry which is preliminary data.</text>
</comment>
<evidence type="ECO:0000313" key="6">
    <source>
        <dbReference type="Proteomes" id="UP000282323"/>
    </source>
</evidence>
<name>A0A3N6MG73_NATCH</name>
<dbReference type="SUPFAM" id="SSF46785">
    <property type="entry name" value="Winged helix' DNA-binding domain"/>
    <property type="match status" value="1"/>
</dbReference>
<evidence type="ECO:0000259" key="4">
    <source>
        <dbReference type="PROSITE" id="PS50956"/>
    </source>
</evidence>
<dbReference type="EMBL" id="REGA01000004">
    <property type="protein sequence ID" value="RQG95780.1"/>
    <property type="molecule type" value="Genomic_DNA"/>
</dbReference>
<evidence type="ECO:0000256" key="2">
    <source>
        <dbReference type="ARBA" id="ARBA00023125"/>
    </source>
</evidence>
<dbReference type="CDD" id="cd00090">
    <property type="entry name" value="HTH_ARSR"/>
    <property type="match status" value="1"/>
</dbReference>
<accession>A0A3N6MG73</accession>
<protein>
    <submittedName>
        <fullName evidence="5">Lrp/AsnC family transcriptional regulator</fullName>
    </submittedName>
</protein>
<dbReference type="Proteomes" id="UP000282323">
    <property type="component" value="Unassembled WGS sequence"/>
</dbReference>
<dbReference type="InterPro" id="IPR036390">
    <property type="entry name" value="WH_DNA-bd_sf"/>
</dbReference>
<keyword evidence="6" id="KW-1185">Reference proteome</keyword>